<organism evidence="2 3">
    <name type="scientific">Vreelandella sulfidaeris</name>
    <dbReference type="NCBI Taxonomy" id="115553"/>
    <lineage>
        <taxon>Bacteria</taxon>
        <taxon>Pseudomonadati</taxon>
        <taxon>Pseudomonadota</taxon>
        <taxon>Gammaproteobacteria</taxon>
        <taxon>Oceanospirillales</taxon>
        <taxon>Halomonadaceae</taxon>
        <taxon>Vreelandella</taxon>
    </lineage>
</organism>
<evidence type="ECO:0000313" key="3">
    <source>
        <dbReference type="Proteomes" id="UP000320231"/>
    </source>
</evidence>
<dbReference type="Gene3D" id="3.30.70.20">
    <property type="match status" value="1"/>
</dbReference>
<protein>
    <recommendedName>
        <fullName evidence="1">4Fe-4S ferredoxin-type domain-containing protein</fullName>
    </recommendedName>
</protein>
<name>A0A455UGQ2_9GAMM</name>
<dbReference type="PROSITE" id="PS51379">
    <property type="entry name" value="4FE4S_FER_2"/>
    <property type="match status" value="2"/>
</dbReference>
<feature type="domain" description="4Fe-4S ferredoxin-type" evidence="1">
    <location>
        <begin position="46"/>
        <end position="65"/>
    </location>
</feature>
<proteinExistence type="predicted"/>
<dbReference type="Proteomes" id="UP000320231">
    <property type="component" value="Chromosome"/>
</dbReference>
<dbReference type="KEGG" id="hsr:HSBAA_58590"/>
<evidence type="ECO:0000313" key="2">
    <source>
        <dbReference type="EMBL" id="BBI64553.1"/>
    </source>
</evidence>
<dbReference type="SUPFAM" id="SSF54862">
    <property type="entry name" value="4Fe-4S ferredoxins"/>
    <property type="match status" value="1"/>
</dbReference>
<dbReference type="InterPro" id="IPR017896">
    <property type="entry name" value="4Fe4S_Fe-S-bd"/>
</dbReference>
<feature type="domain" description="4Fe-4S ferredoxin-type" evidence="1">
    <location>
        <begin position="69"/>
        <end position="98"/>
    </location>
</feature>
<dbReference type="Pfam" id="PF12838">
    <property type="entry name" value="Fer4_7"/>
    <property type="match status" value="1"/>
</dbReference>
<gene>
    <name evidence="2" type="ORF">HSBAA_58590</name>
</gene>
<dbReference type="EMBL" id="AP019514">
    <property type="protein sequence ID" value="BBI64553.1"/>
    <property type="molecule type" value="Genomic_DNA"/>
</dbReference>
<sequence length="188" mass="20225">MVVDWQQAEARSTALEQFAELMGEFDKPRYFQVNSDLCAHSSSGNVGCTRCLDVCPADAISSIQGRIESRIEIDPFLCQGVGSCTSACPTGAIEFRLPETRRQQDTLSAWLGAYREAGGQAPVLRFITHDSQDAERALGAVPAGHVIDAPLEELGAAGHDQWLTALAAGAAEVRIQLHPNMPARLSAF</sequence>
<accession>A0A455UGQ2</accession>
<reference evidence="2 3" key="1">
    <citation type="journal article" date="2019" name="Microbiol. Resour. Announc.">
        <title>Complete Genome Sequence of Halomonas sulfidaeris Strain Esulfide1 Isolated from a Metal Sulfide Rock at a Depth of 2,200 Meters, Obtained Using Nanopore Sequencing.</title>
        <authorList>
            <person name="Saito M."/>
            <person name="Nishigata A."/>
            <person name="Galipon J."/>
            <person name="Arakawa K."/>
        </authorList>
    </citation>
    <scope>NUCLEOTIDE SEQUENCE [LARGE SCALE GENOMIC DNA]</scope>
    <source>
        <strain evidence="2 3">ATCC BAA-803</strain>
    </source>
</reference>
<evidence type="ECO:0000259" key="1">
    <source>
        <dbReference type="PROSITE" id="PS51379"/>
    </source>
</evidence>
<dbReference type="AlphaFoldDB" id="A0A455UGQ2"/>